<comment type="caution">
    <text evidence="1">The sequence shown here is derived from an EMBL/GenBank/DDBJ whole genome shotgun (WGS) entry which is preliminary data.</text>
</comment>
<gene>
    <name evidence="1" type="ORF">K3G42_025247</name>
</gene>
<dbReference type="Proteomes" id="UP000827872">
    <property type="component" value="Linkage Group LG06"/>
</dbReference>
<dbReference type="EMBL" id="CM037619">
    <property type="protein sequence ID" value="KAH8007720.1"/>
    <property type="molecule type" value="Genomic_DNA"/>
</dbReference>
<accession>A0ACB8FR02</accession>
<sequence>MKYFAHAQKQPTVRARKAFGHAQNGGHSNQSNASTVEVVPPSELGSGDTSRLLCGGTGGLESRYGATWQNKSECQNITRPICNLTQETENYTERYHARVRAIVPGFCVSQWITSLRFCPKENTVVGGPEVKYIPDIRSIKFIVQPPYTPLRDDNHTLTVEDIFSRFDVVRYQITIFCQKTLQQWKKTENNKEFEVSELDPDTEYNGTIHMKYLEKNSEPHTFRVRTLPDNRWLIYLFGVVAFMVLIFGMIYYLTYKYIKRYTTQQPTALDFKAVPHFQPLMFTVEHILIPHDLSKPFQMDPEMKPEQINQCLQEVLEHQMVFDLPERVYQEQTKMAPIQHIAAPIGQVDDASTIGYAPQVIQNNPPHTLDHKRSTLTYGVCVEGTSHANNTNSSPNQKTKIDSVSEGFISNVQKQNPSEMGLWGNLAQKELELEQAEETQQQLLQEDAQGRTQQLPSLLQERVPTILGERTESYKQQPLEFLPPALKISQIAPSEGDSPLSPIPNSLFSVCASDSFSQDPGLLGQWAPSSCPMTDCLSQASKGLKSEPEPLTDTSESLDSLQDNMLLPGLFRDLELKLQWDHGLDENEAIY</sequence>
<name>A0ACB8FR02_9SAUR</name>
<evidence type="ECO:0000313" key="2">
    <source>
        <dbReference type="Proteomes" id="UP000827872"/>
    </source>
</evidence>
<organism evidence="1 2">
    <name type="scientific">Sphaerodactylus townsendi</name>
    <dbReference type="NCBI Taxonomy" id="933632"/>
    <lineage>
        <taxon>Eukaryota</taxon>
        <taxon>Metazoa</taxon>
        <taxon>Chordata</taxon>
        <taxon>Craniata</taxon>
        <taxon>Vertebrata</taxon>
        <taxon>Euteleostomi</taxon>
        <taxon>Lepidosauria</taxon>
        <taxon>Squamata</taxon>
        <taxon>Bifurcata</taxon>
        <taxon>Gekkota</taxon>
        <taxon>Sphaerodactylidae</taxon>
        <taxon>Sphaerodactylus</taxon>
    </lineage>
</organism>
<evidence type="ECO:0000313" key="1">
    <source>
        <dbReference type="EMBL" id="KAH8007720.1"/>
    </source>
</evidence>
<protein>
    <submittedName>
        <fullName evidence="1">Uncharacterized protein</fullName>
    </submittedName>
</protein>
<reference evidence="1" key="1">
    <citation type="submission" date="2021-08" db="EMBL/GenBank/DDBJ databases">
        <title>The first chromosome-level gecko genome reveals the dynamic sex chromosomes of Neotropical dwarf geckos (Sphaerodactylidae: Sphaerodactylus).</title>
        <authorList>
            <person name="Pinto B.J."/>
            <person name="Keating S.E."/>
            <person name="Gamble T."/>
        </authorList>
    </citation>
    <scope>NUCLEOTIDE SEQUENCE</scope>
    <source>
        <strain evidence="1">TG3544</strain>
    </source>
</reference>
<proteinExistence type="predicted"/>
<keyword evidence="2" id="KW-1185">Reference proteome</keyword>